<reference evidence="5" key="1">
    <citation type="submission" date="2015-08" db="EMBL/GenBank/DDBJ databases">
        <authorList>
            <person name="Varghese N."/>
        </authorList>
    </citation>
    <scope>NUCLEOTIDE SEQUENCE [LARGE SCALE GENOMIC DNA]</scope>
    <source>
        <strain evidence="5">DSM 27808</strain>
    </source>
</reference>
<accession>A0A0K6H3X2</accession>
<dbReference type="PANTHER" id="PTHR42834">
    <property type="entry name" value="ENDONUCLEASE/EXONUCLEASE/PHOSPHATASE FAMILY PROTEIN (AFU_ORTHOLOGUE AFUA_3G09210)"/>
    <property type="match status" value="1"/>
</dbReference>
<evidence type="ECO:0000256" key="2">
    <source>
        <dbReference type="SAM" id="SignalP"/>
    </source>
</evidence>
<dbReference type="EMBL" id="CYHB01000003">
    <property type="protein sequence ID" value="CUA85541.1"/>
    <property type="molecule type" value="Genomic_DNA"/>
</dbReference>
<feature type="signal peptide" evidence="2">
    <location>
        <begin position="1"/>
        <end position="21"/>
    </location>
</feature>
<proteinExistence type="predicted"/>
<evidence type="ECO:0000256" key="1">
    <source>
        <dbReference type="SAM" id="MobiDB-lite"/>
    </source>
</evidence>
<feature type="domain" description="LTD" evidence="3">
    <location>
        <begin position="15"/>
        <end position="155"/>
    </location>
</feature>
<evidence type="ECO:0000259" key="3">
    <source>
        <dbReference type="PROSITE" id="PS51841"/>
    </source>
</evidence>
<dbReference type="CDD" id="cd04486">
    <property type="entry name" value="YhcR_OBF_like"/>
    <property type="match status" value="1"/>
</dbReference>
<dbReference type="NCBIfam" id="NF033681">
    <property type="entry name" value="ExeM_NucH_DNase"/>
    <property type="match status" value="1"/>
</dbReference>
<dbReference type="Gene3D" id="3.60.10.10">
    <property type="entry name" value="Endonuclease/exonuclease/phosphatase"/>
    <property type="match status" value="1"/>
</dbReference>
<feature type="region of interest" description="Disordered" evidence="1">
    <location>
        <begin position="785"/>
        <end position="815"/>
    </location>
</feature>
<gene>
    <name evidence="4" type="ORF">Ga0061064_1241</name>
</gene>
<feature type="compositionally biased region" description="Acidic residues" evidence="1">
    <location>
        <begin position="789"/>
        <end position="810"/>
    </location>
</feature>
<dbReference type="InterPro" id="IPR047971">
    <property type="entry name" value="ExeM-like"/>
</dbReference>
<dbReference type="RefSeq" id="WP_055438909.1">
    <property type="nucleotide sequence ID" value="NZ_CYHB01000003.1"/>
</dbReference>
<evidence type="ECO:0000313" key="5">
    <source>
        <dbReference type="Proteomes" id="UP000182598"/>
    </source>
</evidence>
<keyword evidence="2" id="KW-0732">Signal</keyword>
<dbReference type="GO" id="GO:0003824">
    <property type="term" value="F:catalytic activity"/>
    <property type="evidence" value="ECO:0007669"/>
    <property type="project" value="InterPro"/>
</dbReference>
<dbReference type="PROSITE" id="PS51841">
    <property type="entry name" value="LTD"/>
    <property type="match status" value="1"/>
</dbReference>
<evidence type="ECO:0000313" key="4">
    <source>
        <dbReference type="EMBL" id="CUA85541.1"/>
    </source>
</evidence>
<dbReference type="Pfam" id="PF00932">
    <property type="entry name" value="LTD"/>
    <property type="match status" value="1"/>
</dbReference>
<feature type="region of interest" description="Disordered" evidence="1">
    <location>
        <begin position="179"/>
        <end position="209"/>
    </location>
</feature>
<protein>
    <submittedName>
        <fullName evidence="4">Predicted extracellular nuclease</fullName>
    </submittedName>
</protein>
<dbReference type="Proteomes" id="UP000182598">
    <property type="component" value="Unassembled WGS sequence"/>
</dbReference>
<dbReference type="InterPro" id="IPR005135">
    <property type="entry name" value="Endo/exonuclease/phosphatase"/>
</dbReference>
<sequence length="839" mass="88826">MKRHNLAIALSALLVSGTASAELFLSEHIEGSSNNKALEIFNPGDTAVDLSTYTIEIYSNGGTSASQTIQLSGSLAANGIYVVAHPSANAEILALANQTGNLYYNGDDAIVFKNGADVIDAMGQVGVDPGTAWESNGVSMQNQTIRRKSTVTAGDTDVTDEFFPDVEWDAYPIDDISNLGSHNGFGSTPPDPEPEPEPEPSPELGACGDPATFIHQVQGNSLSENGAASPFVGEVVTVEAVVTGVYKDGARPLNGFFLQEEDADNDADPNSSEGIFVYLPEGTAPVVGQVVRLQGEVAEYYNATQLSFVSEIVVCSEGATVTPAALELPLSSRDEFERFEGMLVSSAAPLVVTGTETLAQYGEFWVADERIMSPTEIAEPGDAANAYAALKDSRQFLIDDAQGGASPAVVPFPPGGLSAENTLRLGTEITNAQGIIHYGFSEYRLLPTVDLQFVDVNPRTAEPDAAAQGDVRVAVFNVLNLFNGDGQGGGFPTSRGATNIMEYERQLPKVVAAIVALGADVVGLVEIENDGNGENSMLAQLVAELNAEGSGEWAFANVGGSGLVGTDAITNAIIYRSDRVAETGTAVFTTAQPFDFGNRPPVAQTFKDLVNEDEFTFVVTHLRSKGSCGSATGGDADADDGQGCWNATRVAAVEKLQEWLAGNPTGRIVADVLVMGDMNAYSMEDPIAAMVAGGFTNLKAEFADGAATHTYVYQNESGSLEHAFASAELTAKVVAAQAWHINADEPEVLDYNLEYKENGLEETYYAPDQYRSSDHDPVIVAFTTVANDPTDEGDGDADVEEPPAEEEEHENIDHATTSSSFPLWLVLSGLFLGLVRRRV</sequence>
<feature type="chain" id="PRO_5005503603" evidence="2">
    <location>
        <begin position="22"/>
        <end position="839"/>
    </location>
</feature>
<dbReference type="PANTHER" id="PTHR42834:SF1">
    <property type="entry name" value="ENDONUCLEASE_EXONUCLEASE_PHOSPHATASE FAMILY PROTEIN (AFU_ORTHOLOGUE AFUA_3G09210)"/>
    <property type="match status" value="1"/>
</dbReference>
<dbReference type="OrthoDB" id="9800417at2"/>
<dbReference type="Pfam" id="PF03372">
    <property type="entry name" value="Exo_endo_phos"/>
    <property type="match status" value="1"/>
</dbReference>
<keyword evidence="5" id="KW-1185">Reference proteome</keyword>
<dbReference type="AlphaFoldDB" id="A0A0K6H3X2"/>
<dbReference type="CDD" id="cd10283">
    <property type="entry name" value="MnuA_DNase1-like"/>
    <property type="match status" value="1"/>
</dbReference>
<dbReference type="SUPFAM" id="SSF56219">
    <property type="entry name" value="DNase I-like"/>
    <property type="match status" value="1"/>
</dbReference>
<dbReference type="InterPro" id="IPR001322">
    <property type="entry name" value="Lamin_tail_dom"/>
</dbReference>
<name>A0A0K6H3X2_9GAMM</name>
<dbReference type="InterPro" id="IPR036691">
    <property type="entry name" value="Endo/exonu/phosph_ase_sf"/>
</dbReference>
<organism evidence="4 5">
    <name type="scientific">Pseudidiomarina woesei</name>
    <dbReference type="NCBI Taxonomy" id="1381080"/>
    <lineage>
        <taxon>Bacteria</taxon>
        <taxon>Pseudomonadati</taxon>
        <taxon>Pseudomonadota</taxon>
        <taxon>Gammaproteobacteria</taxon>
        <taxon>Alteromonadales</taxon>
        <taxon>Idiomarinaceae</taxon>
        <taxon>Pseudidiomarina</taxon>
    </lineage>
</organism>